<organism evidence="3 4">
    <name type="scientific">Sphingomonas paucimobilis NBRC 13935</name>
    <dbReference type="NCBI Taxonomy" id="1219050"/>
    <lineage>
        <taxon>Bacteria</taxon>
        <taxon>Pseudomonadati</taxon>
        <taxon>Pseudomonadota</taxon>
        <taxon>Alphaproteobacteria</taxon>
        <taxon>Sphingomonadales</taxon>
        <taxon>Sphingomonadaceae</taxon>
        <taxon>Sphingomonas</taxon>
    </lineage>
</organism>
<proteinExistence type="predicted"/>
<evidence type="ECO:0000313" key="4">
    <source>
        <dbReference type="Proteomes" id="UP000032025"/>
    </source>
</evidence>
<dbReference type="EMBL" id="BBJS01000030">
    <property type="protein sequence ID" value="GAN13935.1"/>
    <property type="molecule type" value="Genomic_DNA"/>
</dbReference>
<sequence>MAADPVTVPVGAPFSGSYAPEDVTFLLKPVALDATDVLEKEALIQSGRRHYSEMIAPEAVPGDAYLSLYDAALARNGARLAQDIASLAAHLTARRPGRPVVIASLARAGTPIGVLLTRVLRAAGHGVDHYAISIIRDRGIDRNALRHIADRHDPADIVFVDGWTGKGAIAQEMRTSLADQPFGFAPVLAVVADPAGQADIAATDDDYLIASGLLNGIVSGLVSRSILRDDLVGPDDFHACVSYPQFAAADRSQAFVDALTPLALRAHARAIDGHAARRPALRQACEAMVTRLLELAHTIDRNRIKPGIAEATRALLRRMPERLLVRDRDDPDVAHLLHLAERGGVPVSGLGDDSCYRAVAIIRSLGNDL</sequence>
<dbReference type="Pfam" id="PF15608">
    <property type="entry name" value="PELOTA_1"/>
    <property type="match status" value="1"/>
</dbReference>
<dbReference type="InterPro" id="IPR028157">
    <property type="entry name" value="PELOTA_dom"/>
</dbReference>
<dbReference type="AlphaFoldDB" id="A0A0C9M2N9"/>
<dbReference type="InterPro" id="IPR011215">
    <property type="entry name" value="StiP_N"/>
</dbReference>
<gene>
    <name evidence="3" type="ORF">SP6_30_00750</name>
</gene>
<name>A0A0C9M2N9_SPHPI</name>
<keyword evidence="4" id="KW-1185">Reference proteome</keyword>
<accession>A0A0C9M2N9</accession>
<dbReference type="Proteomes" id="UP000032025">
    <property type="component" value="Unassembled WGS sequence"/>
</dbReference>
<comment type="caution">
    <text evidence="3">The sequence shown here is derived from an EMBL/GenBank/DDBJ whole genome shotgun (WGS) entry which is preliminary data.</text>
</comment>
<evidence type="ECO:0000313" key="3">
    <source>
        <dbReference type="EMBL" id="GAN13935.1"/>
    </source>
</evidence>
<evidence type="ECO:0000259" key="2">
    <source>
        <dbReference type="Pfam" id="PF15608"/>
    </source>
</evidence>
<dbReference type="Pfam" id="PF11202">
    <property type="entry name" value="StiP"/>
    <property type="match status" value="1"/>
</dbReference>
<feature type="domain" description="Cysteine protease StiP N-terminal" evidence="1">
    <location>
        <begin position="16"/>
        <end position="259"/>
    </location>
</feature>
<dbReference type="GeneID" id="78528895"/>
<feature type="domain" description="PELOTA RNA-binding" evidence="2">
    <location>
        <begin position="287"/>
        <end position="364"/>
    </location>
</feature>
<dbReference type="PIRSF" id="PIRSF020979">
    <property type="entry name" value="UCP020979"/>
    <property type="match status" value="1"/>
</dbReference>
<dbReference type="RefSeq" id="WP_007405767.1">
    <property type="nucleotide sequence ID" value="NZ_BBJS01000030.1"/>
</dbReference>
<protein>
    <submittedName>
        <fullName evidence="3">DNA, contig: SP630</fullName>
    </submittedName>
</protein>
<dbReference type="InterPro" id="IPR048336">
    <property type="entry name" value="StiP-like"/>
</dbReference>
<evidence type="ECO:0000259" key="1">
    <source>
        <dbReference type="Pfam" id="PF11202"/>
    </source>
</evidence>
<reference evidence="3 4" key="1">
    <citation type="submission" date="2014-08" db="EMBL/GenBank/DDBJ databases">
        <title>Whole genome shotgun sequence of Sphingomonas paucimobilis NBRC 13935.</title>
        <authorList>
            <person name="Hosoyama A."/>
            <person name="Hashimoto M."/>
            <person name="Hosoyama Y."/>
            <person name="Noguchi M."/>
            <person name="Uohara A."/>
            <person name="Ohji S."/>
            <person name="Katano-Makiyama Y."/>
            <person name="Ichikawa N."/>
            <person name="Kimura A."/>
            <person name="Yamazoe A."/>
            <person name="Fujita N."/>
        </authorList>
    </citation>
    <scope>NUCLEOTIDE SEQUENCE [LARGE SCALE GENOMIC DNA]</scope>
    <source>
        <strain evidence="3 4">NBRC 13935</strain>
    </source>
</reference>